<dbReference type="AlphaFoldDB" id="A0A1I0NKU9"/>
<name>A0A1I0NKU9_9FLAO</name>
<protein>
    <recommendedName>
        <fullName evidence="3">Helix-turn-helix domain-containing protein</fullName>
    </recommendedName>
</protein>
<proteinExistence type="predicted"/>
<accession>A0A1I0NKU9</accession>
<evidence type="ECO:0008006" key="3">
    <source>
        <dbReference type="Google" id="ProtNLM"/>
    </source>
</evidence>
<sequence length="107" mass="12870">MRPNYKKIYYDLLKEKQPEKLDDPKILHLLNNLNTMEDVLKINALVSDSSKKNLKKNQQLKNYDKKTVLRLLHYQKKHNLSDNFMSKKLKMSRTTIAKWRKIFGHEV</sequence>
<organism evidence="1 2">
    <name type="scientific">Chryseobacterium wanjuense</name>
    <dbReference type="NCBI Taxonomy" id="356305"/>
    <lineage>
        <taxon>Bacteria</taxon>
        <taxon>Pseudomonadati</taxon>
        <taxon>Bacteroidota</taxon>
        <taxon>Flavobacteriia</taxon>
        <taxon>Flavobacteriales</taxon>
        <taxon>Weeksellaceae</taxon>
        <taxon>Chryseobacterium group</taxon>
        <taxon>Chryseobacterium</taxon>
    </lineage>
</organism>
<keyword evidence="2" id="KW-1185">Reference proteome</keyword>
<evidence type="ECO:0000313" key="2">
    <source>
        <dbReference type="Proteomes" id="UP000199469"/>
    </source>
</evidence>
<dbReference type="EMBL" id="FOIU01000001">
    <property type="protein sequence ID" value="SEW01817.1"/>
    <property type="molecule type" value="Genomic_DNA"/>
</dbReference>
<dbReference type="OrthoDB" id="1260127at2"/>
<evidence type="ECO:0000313" key="1">
    <source>
        <dbReference type="EMBL" id="SEW01817.1"/>
    </source>
</evidence>
<dbReference type="Proteomes" id="UP000199469">
    <property type="component" value="Unassembled WGS sequence"/>
</dbReference>
<reference evidence="2" key="1">
    <citation type="submission" date="2016-10" db="EMBL/GenBank/DDBJ databases">
        <authorList>
            <person name="Varghese N."/>
            <person name="Submissions S."/>
        </authorList>
    </citation>
    <scope>NUCLEOTIDE SEQUENCE [LARGE SCALE GENOMIC DNA]</scope>
    <source>
        <strain evidence="2">DSM 17724</strain>
    </source>
</reference>
<dbReference type="STRING" id="356305.SAMN05421841_0647"/>
<gene>
    <name evidence="1" type="ORF">SAMN05421841_0647</name>
</gene>